<evidence type="ECO:0000259" key="3">
    <source>
        <dbReference type="Pfam" id="PF19295"/>
    </source>
</evidence>
<dbReference type="KEGG" id="agv:OJF2_45770"/>
<proteinExistence type="inferred from homology"/>
<dbReference type="NCBIfam" id="TIGR01981">
    <property type="entry name" value="sufD"/>
    <property type="match status" value="1"/>
</dbReference>
<dbReference type="OrthoDB" id="9803529at2"/>
<comment type="similarity">
    <text evidence="1">Belongs to the iron-sulfur cluster assembly SufBD family.</text>
</comment>
<dbReference type="InterPro" id="IPR037284">
    <property type="entry name" value="SUF_FeS_clus_asmbl_SufBD_sf"/>
</dbReference>
<accession>A0A5B9W7A8</accession>
<dbReference type="InterPro" id="IPR045595">
    <property type="entry name" value="SufBD_N"/>
</dbReference>
<dbReference type="InterPro" id="IPR011542">
    <property type="entry name" value="SUF_FeS_clus_asmbl_SufD"/>
</dbReference>
<name>A0A5B9W7A8_9BACT</name>
<evidence type="ECO:0000313" key="5">
    <source>
        <dbReference type="Proteomes" id="UP000324233"/>
    </source>
</evidence>
<dbReference type="Pfam" id="PF01458">
    <property type="entry name" value="SUFBD_core"/>
    <property type="match status" value="1"/>
</dbReference>
<gene>
    <name evidence="4" type="primary">sufB_2</name>
    <name evidence="4" type="ORF">OJF2_45770</name>
</gene>
<dbReference type="RefSeq" id="WP_148595746.1">
    <property type="nucleotide sequence ID" value="NZ_CP042997.1"/>
</dbReference>
<organism evidence="4 5">
    <name type="scientific">Aquisphaera giovannonii</name>
    <dbReference type="NCBI Taxonomy" id="406548"/>
    <lineage>
        <taxon>Bacteria</taxon>
        <taxon>Pseudomonadati</taxon>
        <taxon>Planctomycetota</taxon>
        <taxon>Planctomycetia</taxon>
        <taxon>Isosphaerales</taxon>
        <taxon>Isosphaeraceae</taxon>
        <taxon>Aquisphaera</taxon>
    </lineage>
</organism>
<feature type="domain" description="SUF system FeS cluster assembly SufBD core" evidence="2">
    <location>
        <begin position="186"/>
        <end position="416"/>
    </location>
</feature>
<keyword evidence="5" id="KW-1185">Reference proteome</keyword>
<evidence type="ECO:0000313" key="4">
    <source>
        <dbReference type="EMBL" id="QEH36019.1"/>
    </source>
</evidence>
<protein>
    <submittedName>
        <fullName evidence="4">FeS cluster assembly protein SufB</fullName>
    </submittedName>
</protein>
<evidence type="ECO:0000256" key="1">
    <source>
        <dbReference type="ARBA" id="ARBA00043967"/>
    </source>
</evidence>
<dbReference type="AlphaFoldDB" id="A0A5B9W7A8"/>
<dbReference type="PANTHER" id="PTHR43575">
    <property type="entry name" value="PROTEIN ABCI7, CHLOROPLASTIC"/>
    <property type="match status" value="1"/>
</dbReference>
<evidence type="ECO:0000259" key="2">
    <source>
        <dbReference type="Pfam" id="PF01458"/>
    </source>
</evidence>
<dbReference type="EMBL" id="CP042997">
    <property type="protein sequence ID" value="QEH36019.1"/>
    <property type="molecule type" value="Genomic_DNA"/>
</dbReference>
<reference evidence="4 5" key="1">
    <citation type="submission" date="2019-08" db="EMBL/GenBank/DDBJ databases">
        <title>Deep-cultivation of Planctomycetes and their phenomic and genomic characterization uncovers novel biology.</title>
        <authorList>
            <person name="Wiegand S."/>
            <person name="Jogler M."/>
            <person name="Boedeker C."/>
            <person name="Pinto D."/>
            <person name="Vollmers J."/>
            <person name="Rivas-Marin E."/>
            <person name="Kohn T."/>
            <person name="Peeters S.H."/>
            <person name="Heuer A."/>
            <person name="Rast P."/>
            <person name="Oberbeckmann S."/>
            <person name="Bunk B."/>
            <person name="Jeske O."/>
            <person name="Meyerdierks A."/>
            <person name="Storesund J.E."/>
            <person name="Kallscheuer N."/>
            <person name="Luecker S."/>
            <person name="Lage O.M."/>
            <person name="Pohl T."/>
            <person name="Merkel B.J."/>
            <person name="Hornburger P."/>
            <person name="Mueller R.-W."/>
            <person name="Bruemmer F."/>
            <person name="Labrenz M."/>
            <person name="Spormann A.M."/>
            <person name="Op den Camp H."/>
            <person name="Overmann J."/>
            <person name="Amann R."/>
            <person name="Jetten M.S.M."/>
            <person name="Mascher T."/>
            <person name="Medema M.H."/>
            <person name="Devos D.P."/>
            <person name="Kaster A.-K."/>
            <person name="Ovreas L."/>
            <person name="Rohde M."/>
            <person name="Galperin M.Y."/>
            <person name="Jogler C."/>
        </authorList>
    </citation>
    <scope>NUCLEOTIDE SEQUENCE [LARGE SCALE GENOMIC DNA]</scope>
    <source>
        <strain evidence="4 5">OJF2</strain>
    </source>
</reference>
<dbReference type="InterPro" id="IPR000825">
    <property type="entry name" value="SUF_FeS_clus_asmbl_SufBD_core"/>
</dbReference>
<sequence length="445" mass="47984">MSSASVSTTIPGGFAEPAFEAFLGRRDEPAWLVARRREAFARFRAFAWPTGRDEEWRRTDIRALKLDQFSPVAGDAAAGAAAPALDRVWEGLAAHYATGIQHVNGEAVRHADAGKLGGAVFLDLGRAVRECPEVLERHLMTTAVKASDDVFAALHGAFWSGGTLLYVPKGVRVEGPLFSVAGMAGAGNVDLGHTLVVLEEGAEATLVRETASAGRGEAQALHVGALEVIQAPGSRFRLVNIQNWDDSTWHISRERAVLGRDASIQWTVGAVGARLAKVNQEVALAGRGADAQVNGVMFTAGRQHLAYFTRQDHIAPNTTSDLLYKGGLKGRSRVVWKGMIRVEKDAQRTDAYQKDDNLILSDAARADSIPGLEIEANDVRCTHGATAGRVDEDMIFYSQARGVPRAEAVRLIVEGFFANVYDRITLEPVRETLRQAVAAKLGIAD</sequence>
<dbReference type="SUPFAM" id="SSF101960">
    <property type="entry name" value="Stabilizer of iron transporter SufD"/>
    <property type="match status" value="1"/>
</dbReference>
<dbReference type="Proteomes" id="UP000324233">
    <property type="component" value="Chromosome"/>
</dbReference>
<dbReference type="InterPro" id="IPR055346">
    <property type="entry name" value="Fe-S_cluster_assembly_SufBD"/>
</dbReference>
<feature type="domain" description="SUF system FeS cluster assembly SufBD N-terminal" evidence="3">
    <location>
        <begin position="29"/>
        <end position="177"/>
    </location>
</feature>
<dbReference type="Pfam" id="PF19295">
    <property type="entry name" value="SufBD_N"/>
    <property type="match status" value="1"/>
</dbReference>
<dbReference type="GO" id="GO:0016226">
    <property type="term" value="P:iron-sulfur cluster assembly"/>
    <property type="evidence" value="ECO:0007669"/>
    <property type="project" value="InterPro"/>
</dbReference>
<dbReference type="PANTHER" id="PTHR43575:SF1">
    <property type="entry name" value="PROTEIN ABCI7, CHLOROPLASTIC"/>
    <property type="match status" value="1"/>
</dbReference>